<comment type="caution">
    <text evidence="2">The sequence shown here is derived from an EMBL/GenBank/DDBJ whole genome shotgun (WGS) entry which is preliminary data.</text>
</comment>
<dbReference type="CDD" id="cd09012">
    <property type="entry name" value="VOC_like"/>
    <property type="match status" value="1"/>
</dbReference>
<sequence>MPKMIFVNLPVTDLARSTAFYEAIGGTINPLFSNEQATAIVLSDAIYVMLLTHDFYRTFTKKDVIDAHRTSGVLLAISCDSKADVDAMIDKAVSAGGKGDPGPKQEFGELMYGRSFEDPDGHHWEPNWMAPQAIQGGAEALTKAEAPAGK</sequence>
<dbReference type="PANTHER" id="PTHR36503">
    <property type="entry name" value="BLR2520 PROTEIN"/>
    <property type="match status" value="1"/>
</dbReference>
<reference evidence="2 3" key="1">
    <citation type="submission" date="2018-09" db="EMBL/GenBank/DDBJ databases">
        <title>Sphingomonas sp. DAC4.</title>
        <authorList>
            <person name="Seo T."/>
        </authorList>
    </citation>
    <scope>NUCLEOTIDE SEQUENCE [LARGE SCALE GENOMIC DNA]</scope>
    <source>
        <strain evidence="2 3">DAC4</strain>
    </source>
</reference>
<keyword evidence="2" id="KW-0456">Lyase</keyword>
<dbReference type="Proteomes" id="UP000285023">
    <property type="component" value="Unassembled WGS sequence"/>
</dbReference>
<dbReference type="InterPro" id="IPR004360">
    <property type="entry name" value="Glyas_Fos-R_dOase_dom"/>
</dbReference>
<keyword evidence="3" id="KW-1185">Reference proteome</keyword>
<organism evidence="2 3">
    <name type="scientific">Sphingomonas edaphi</name>
    <dbReference type="NCBI Taxonomy" id="2315689"/>
    <lineage>
        <taxon>Bacteria</taxon>
        <taxon>Pseudomonadati</taxon>
        <taxon>Pseudomonadota</taxon>
        <taxon>Alphaproteobacteria</taxon>
        <taxon>Sphingomonadales</taxon>
        <taxon>Sphingomonadaceae</taxon>
        <taxon>Sphingomonas</taxon>
    </lineage>
</organism>
<evidence type="ECO:0000259" key="1">
    <source>
        <dbReference type="PROSITE" id="PS51819"/>
    </source>
</evidence>
<accession>A0A418Q4B1</accession>
<dbReference type="PROSITE" id="PS51819">
    <property type="entry name" value="VOC"/>
    <property type="match status" value="1"/>
</dbReference>
<dbReference type="OrthoDB" id="9798430at2"/>
<evidence type="ECO:0000313" key="2">
    <source>
        <dbReference type="EMBL" id="RIX32741.1"/>
    </source>
</evidence>
<dbReference type="InterPro" id="IPR037523">
    <property type="entry name" value="VOC_core"/>
</dbReference>
<name>A0A418Q4B1_9SPHN</name>
<dbReference type="Gene3D" id="3.10.180.10">
    <property type="entry name" value="2,3-Dihydroxybiphenyl 1,2-Dioxygenase, domain 1"/>
    <property type="match status" value="1"/>
</dbReference>
<proteinExistence type="predicted"/>
<evidence type="ECO:0000313" key="3">
    <source>
        <dbReference type="Proteomes" id="UP000285023"/>
    </source>
</evidence>
<dbReference type="PANTHER" id="PTHR36503:SF2">
    <property type="entry name" value="BLR2408 PROTEIN"/>
    <property type="match status" value="1"/>
</dbReference>
<dbReference type="InterPro" id="IPR029068">
    <property type="entry name" value="Glyas_Bleomycin-R_OHBP_Dase"/>
</dbReference>
<dbReference type="GO" id="GO:0016829">
    <property type="term" value="F:lyase activity"/>
    <property type="evidence" value="ECO:0007669"/>
    <property type="project" value="UniProtKB-KW"/>
</dbReference>
<dbReference type="EMBL" id="QXTF01000001">
    <property type="protein sequence ID" value="RIX32741.1"/>
    <property type="molecule type" value="Genomic_DNA"/>
</dbReference>
<dbReference type="Pfam" id="PF00903">
    <property type="entry name" value="Glyoxalase"/>
    <property type="match status" value="1"/>
</dbReference>
<feature type="domain" description="VOC" evidence="1">
    <location>
        <begin position="3"/>
        <end position="129"/>
    </location>
</feature>
<dbReference type="SUPFAM" id="SSF54593">
    <property type="entry name" value="Glyoxalase/Bleomycin resistance protein/Dihydroxybiphenyl dioxygenase"/>
    <property type="match status" value="1"/>
</dbReference>
<gene>
    <name evidence="2" type="ORF">D3M59_05180</name>
</gene>
<dbReference type="AlphaFoldDB" id="A0A418Q4B1"/>
<protein>
    <submittedName>
        <fullName evidence="2">Lactoylglutathione lyase</fullName>
    </submittedName>
</protein>